<dbReference type="Proteomes" id="UP001186944">
    <property type="component" value="Unassembled WGS sequence"/>
</dbReference>
<evidence type="ECO:0000313" key="2">
    <source>
        <dbReference type="Proteomes" id="UP001186944"/>
    </source>
</evidence>
<dbReference type="EMBL" id="VSWD01000005">
    <property type="protein sequence ID" value="KAK3101235.1"/>
    <property type="molecule type" value="Genomic_DNA"/>
</dbReference>
<dbReference type="InterPro" id="IPR009003">
    <property type="entry name" value="Peptidase_S1_PA"/>
</dbReference>
<comment type="caution">
    <text evidence="1">The sequence shown here is derived from an EMBL/GenBank/DDBJ whole genome shotgun (WGS) entry which is preliminary data.</text>
</comment>
<dbReference type="InterPro" id="IPR043504">
    <property type="entry name" value="Peptidase_S1_PA_chymotrypsin"/>
</dbReference>
<evidence type="ECO:0000313" key="1">
    <source>
        <dbReference type="EMBL" id="KAK3101235.1"/>
    </source>
</evidence>
<sequence>MVYHSKHSRLLLNEATNRVSIPILKAILESNVLSKYFKGLTVEAIKEHDLEQISKLSIDQLIQHIKSGYLREPGTENRLPHPHECTPIHDVVRIEYVYKRSQISEEGISEEEFDELWTVLNNVAKRMDRLFAKTSETFVKKLDTVKFIKPFHKKRTKMYISEPCLETVPETECIHREKGKHVLPRFSTFSGFNGTKADQTHRTNENGACCRIIVVEIMDNADTKEVGFFISILESYAQTCEIYFIVNENRKAQTELCNMKLTFPMLRMNIMSCAEFDMTDALYRCLHSKLMVSMKLLSDSQDSVAMLQNLASECKAHYRDTSIPEELSKRLKRLSIFGVLACTAKGEKVFAYVLDRDQAKFEAAVEKLKIIKKKYPFLEWKSTPNEITMKEYLQPGDYITIKKVERNVRGTLGIYGKRKNNTLVALTGAHVIEEKEDVYFKNSEDKLSKLGSCIFSPRSHDAYIVNIKDIGVIEISEHIMDQLKTDRLGLNTNVFEGKNESMFRKRVFKYGGTTDKTEGFVVKTNYQLEIGDQVVPLMLVEKENQNDFAKQGDSGSVVICKRGPSNCDAVAVVFGGQLTLPDVPPHWGVVVRLDKALKEYSDKMNDTLFIDRF</sequence>
<dbReference type="SUPFAM" id="SSF50494">
    <property type="entry name" value="Trypsin-like serine proteases"/>
    <property type="match status" value="1"/>
</dbReference>
<gene>
    <name evidence="1" type="ORF">FSP39_002009</name>
</gene>
<reference evidence="1" key="1">
    <citation type="submission" date="2019-08" db="EMBL/GenBank/DDBJ databases">
        <title>The improved chromosome-level genome for the pearl oyster Pinctada fucata martensii using PacBio sequencing and Hi-C.</title>
        <authorList>
            <person name="Zheng Z."/>
        </authorList>
    </citation>
    <scope>NUCLEOTIDE SEQUENCE</scope>
    <source>
        <strain evidence="1">ZZ-2019</strain>
        <tissue evidence="1">Adductor muscle</tissue>
    </source>
</reference>
<accession>A0AA89BYD0</accession>
<protein>
    <submittedName>
        <fullName evidence="1">Uncharacterized protein</fullName>
    </submittedName>
</protein>
<dbReference type="Gene3D" id="2.40.10.10">
    <property type="entry name" value="Trypsin-like serine proteases"/>
    <property type="match status" value="2"/>
</dbReference>
<dbReference type="AlphaFoldDB" id="A0AA89BYD0"/>
<name>A0AA89BYD0_PINIB</name>
<organism evidence="1 2">
    <name type="scientific">Pinctada imbricata</name>
    <name type="common">Atlantic pearl-oyster</name>
    <name type="synonym">Pinctada martensii</name>
    <dbReference type="NCBI Taxonomy" id="66713"/>
    <lineage>
        <taxon>Eukaryota</taxon>
        <taxon>Metazoa</taxon>
        <taxon>Spiralia</taxon>
        <taxon>Lophotrochozoa</taxon>
        <taxon>Mollusca</taxon>
        <taxon>Bivalvia</taxon>
        <taxon>Autobranchia</taxon>
        <taxon>Pteriomorphia</taxon>
        <taxon>Pterioida</taxon>
        <taxon>Pterioidea</taxon>
        <taxon>Pteriidae</taxon>
        <taxon>Pinctada</taxon>
    </lineage>
</organism>
<keyword evidence="2" id="KW-1185">Reference proteome</keyword>
<proteinExistence type="predicted"/>